<name>A0ABR3W684_9PEZI</name>
<proteinExistence type="predicted"/>
<dbReference type="EMBL" id="JAZHXJ010000670">
    <property type="protein sequence ID" value="KAL1854352.1"/>
    <property type="molecule type" value="Genomic_DNA"/>
</dbReference>
<keyword evidence="2" id="KW-1185">Reference proteome</keyword>
<protein>
    <submittedName>
        <fullName evidence="1">Uncharacterized protein</fullName>
    </submittedName>
</protein>
<dbReference type="Proteomes" id="UP001586593">
    <property type="component" value="Unassembled WGS sequence"/>
</dbReference>
<reference evidence="1 2" key="1">
    <citation type="journal article" date="2024" name="Commun. Biol.">
        <title>Comparative genomic analysis of thermophilic fungi reveals convergent evolutionary adaptations and gene losses.</title>
        <authorList>
            <person name="Steindorff A.S."/>
            <person name="Aguilar-Pontes M.V."/>
            <person name="Robinson A.J."/>
            <person name="Andreopoulos B."/>
            <person name="LaButti K."/>
            <person name="Kuo A."/>
            <person name="Mondo S."/>
            <person name="Riley R."/>
            <person name="Otillar R."/>
            <person name="Haridas S."/>
            <person name="Lipzen A."/>
            <person name="Grimwood J."/>
            <person name="Schmutz J."/>
            <person name="Clum A."/>
            <person name="Reid I.D."/>
            <person name="Moisan M.C."/>
            <person name="Butler G."/>
            <person name="Nguyen T.T.M."/>
            <person name="Dewar K."/>
            <person name="Conant G."/>
            <person name="Drula E."/>
            <person name="Henrissat B."/>
            <person name="Hansel C."/>
            <person name="Singer S."/>
            <person name="Hutchinson M.I."/>
            <person name="de Vries R.P."/>
            <person name="Natvig D.O."/>
            <person name="Powell A.J."/>
            <person name="Tsang A."/>
            <person name="Grigoriev I.V."/>
        </authorList>
    </citation>
    <scope>NUCLEOTIDE SEQUENCE [LARGE SCALE GENOMIC DNA]</scope>
    <source>
        <strain evidence="1 2">ATCC 24622</strain>
    </source>
</reference>
<evidence type="ECO:0000313" key="2">
    <source>
        <dbReference type="Proteomes" id="UP001586593"/>
    </source>
</evidence>
<sequence>MSWSRTWCIRSFIPDQYTLCYRCNSKKERIKWNWQASEGKESTDQQTYQHGETRPCCLPAQHHVRLPTRHRAVHIHRIEGSLTHPMDLVRSAVFLVQLPVRTHTHTLSSPRHVQRPPLHQYAGWDVTRFNRPLTPGTEFWRGLWSTMLVTSQPPVEGWRVTHSRFVLTGEPSTSAFLSGSGPLAPPLWLSTYWYGHSWRREPPGTSPSLSPLRSASLLDSLPGRIPPMCSVEDNVRKPWEENNNCGVGC</sequence>
<accession>A0ABR3W684</accession>
<comment type="caution">
    <text evidence="1">The sequence shown here is derived from an EMBL/GenBank/DDBJ whole genome shotgun (WGS) entry which is preliminary data.</text>
</comment>
<organism evidence="1 2">
    <name type="scientific">Phialemonium thermophilum</name>
    <dbReference type="NCBI Taxonomy" id="223376"/>
    <lineage>
        <taxon>Eukaryota</taxon>
        <taxon>Fungi</taxon>
        <taxon>Dikarya</taxon>
        <taxon>Ascomycota</taxon>
        <taxon>Pezizomycotina</taxon>
        <taxon>Sordariomycetes</taxon>
        <taxon>Sordariomycetidae</taxon>
        <taxon>Cephalothecales</taxon>
        <taxon>Cephalothecaceae</taxon>
        <taxon>Phialemonium</taxon>
    </lineage>
</organism>
<evidence type="ECO:0000313" key="1">
    <source>
        <dbReference type="EMBL" id="KAL1854352.1"/>
    </source>
</evidence>
<gene>
    <name evidence="1" type="ORF">VTK73DRAFT_8795</name>
</gene>